<comment type="caution">
    <text evidence="2">The sequence shown here is derived from an EMBL/GenBank/DDBJ whole genome shotgun (WGS) entry which is preliminary data.</text>
</comment>
<sequence length="80" mass="9015">MLQDILEAQNESNKAAMEEAAQLEKEHHKETCDMLQLLNGELHELMSLLKDNLGKCKEDEAAQCAENNALHSIVKLLIDK</sequence>
<proteinExistence type="predicted"/>
<name>A0A8H2WGB8_9AGAM</name>
<dbReference type="EMBL" id="CAJMWS010000214">
    <property type="protein sequence ID" value="CAE6381201.1"/>
    <property type="molecule type" value="Genomic_DNA"/>
</dbReference>
<protein>
    <submittedName>
        <fullName evidence="2">Uncharacterized protein</fullName>
    </submittedName>
</protein>
<feature type="coiled-coil region" evidence="1">
    <location>
        <begin position="6"/>
        <end position="33"/>
    </location>
</feature>
<reference evidence="2" key="1">
    <citation type="submission" date="2021-01" db="EMBL/GenBank/DDBJ databases">
        <authorList>
            <person name="Kaushik A."/>
        </authorList>
    </citation>
    <scope>NUCLEOTIDE SEQUENCE</scope>
    <source>
        <strain evidence="2">AG1-1C</strain>
    </source>
</reference>
<gene>
    <name evidence="2" type="ORF">RDB_LOCUS34564</name>
</gene>
<organism evidence="2 3">
    <name type="scientific">Rhizoctonia solani</name>
    <dbReference type="NCBI Taxonomy" id="456999"/>
    <lineage>
        <taxon>Eukaryota</taxon>
        <taxon>Fungi</taxon>
        <taxon>Dikarya</taxon>
        <taxon>Basidiomycota</taxon>
        <taxon>Agaricomycotina</taxon>
        <taxon>Agaricomycetes</taxon>
        <taxon>Cantharellales</taxon>
        <taxon>Ceratobasidiaceae</taxon>
        <taxon>Rhizoctonia</taxon>
    </lineage>
</organism>
<dbReference type="AlphaFoldDB" id="A0A8H2WGB8"/>
<keyword evidence="1" id="KW-0175">Coiled coil</keyword>
<dbReference type="Proteomes" id="UP000663846">
    <property type="component" value="Unassembled WGS sequence"/>
</dbReference>
<evidence type="ECO:0000313" key="2">
    <source>
        <dbReference type="EMBL" id="CAE6381201.1"/>
    </source>
</evidence>
<accession>A0A8H2WGB8</accession>
<evidence type="ECO:0000313" key="3">
    <source>
        <dbReference type="Proteomes" id="UP000663846"/>
    </source>
</evidence>
<evidence type="ECO:0000256" key="1">
    <source>
        <dbReference type="SAM" id="Coils"/>
    </source>
</evidence>